<feature type="region of interest" description="Disordered" evidence="11">
    <location>
        <begin position="145"/>
        <end position="182"/>
    </location>
</feature>
<evidence type="ECO:0000259" key="12">
    <source>
        <dbReference type="SMART" id="SM00047"/>
    </source>
</evidence>
<dbReference type="GO" id="GO:0044780">
    <property type="term" value="P:bacterial-type flagellum assembly"/>
    <property type="evidence" value="ECO:0007669"/>
    <property type="project" value="InterPro"/>
</dbReference>
<dbReference type="GO" id="GO:0071555">
    <property type="term" value="P:cell wall organization"/>
    <property type="evidence" value="ECO:0007669"/>
    <property type="project" value="UniProtKB-KW"/>
</dbReference>
<dbReference type="EMBL" id="MLJW01000295">
    <property type="protein sequence ID" value="OIQ90357.1"/>
    <property type="molecule type" value="Genomic_DNA"/>
</dbReference>
<evidence type="ECO:0000256" key="4">
    <source>
        <dbReference type="ARBA" id="ARBA00007974"/>
    </source>
</evidence>
<comment type="function">
    <text evidence="1">Flagellum-specific muramidase which hydrolyzes the peptidoglycan layer to assemble the rod structure in the periplasmic space.</text>
</comment>
<dbReference type="PANTHER" id="PTHR33308">
    <property type="entry name" value="PEPTIDOGLYCAN HYDROLASE FLGJ"/>
    <property type="match status" value="1"/>
</dbReference>
<evidence type="ECO:0000256" key="10">
    <source>
        <dbReference type="ARBA" id="ARBA00030835"/>
    </source>
</evidence>
<accession>A0A1J5RQK3</accession>
<comment type="similarity">
    <text evidence="4">In the C-terminal section; belongs to the glycosyl hydrolase 73 family.</text>
</comment>
<dbReference type="InterPro" id="IPR002901">
    <property type="entry name" value="MGlyc_endo_b_GlcNAc-like_dom"/>
</dbReference>
<evidence type="ECO:0000256" key="11">
    <source>
        <dbReference type="SAM" id="MobiDB-lite"/>
    </source>
</evidence>
<comment type="caution">
    <text evidence="13">The sequence shown here is derived from an EMBL/GenBank/DDBJ whole genome shotgun (WGS) entry which is preliminary data.</text>
</comment>
<dbReference type="Gene3D" id="1.10.530.10">
    <property type="match status" value="1"/>
</dbReference>
<dbReference type="GO" id="GO:0042597">
    <property type="term" value="C:periplasmic space"/>
    <property type="evidence" value="ECO:0007669"/>
    <property type="project" value="UniProtKB-SubCell"/>
</dbReference>
<keyword evidence="6" id="KW-0574">Periplasm</keyword>
<feature type="compositionally biased region" description="Low complexity" evidence="11">
    <location>
        <begin position="157"/>
        <end position="176"/>
    </location>
</feature>
<dbReference type="InterPro" id="IPR019301">
    <property type="entry name" value="Flagellar_prot_FlgJ_N"/>
</dbReference>
<evidence type="ECO:0000256" key="7">
    <source>
        <dbReference type="ARBA" id="ARBA00022801"/>
    </source>
</evidence>
<evidence type="ECO:0000256" key="1">
    <source>
        <dbReference type="ARBA" id="ARBA00002954"/>
    </source>
</evidence>
<protein>
    <recommendedName>
        <fullName evidence="5">Peptidoglycan hydrolase FlgJ</fullName>
    </recommendedName>
    <alternativeName>
        <fullName evidence="10">Muramidase FlgJ</fullName>
    </alternativeName>
</protein>
<dbReference type="SUPFAM" id="SSF53955">
    <property type="entry name" value="Lysozyme-like"/>
    <property type="match status" value="1"/>
</dbReference>
<dbReference type="InterPro" id="IPR051056">
    <property type="entry name" value="Glycosyl_Hydrolase_73"/>
</dbReference>
<organism evidence="13">
    <name type="scientific">mine drainage metagenome</name>
    <dbReference type="NCBI Taxonomy" id="410659"/>
    <lineage>
        <taxon>unclassified sequences</taxon>
        <taxon>metagenomes</taxon>
        <taxon>ecological metagenomes</taxon>
    </lineage>
</organism>
<evidence type="ECO:0000256" key="2">
    <source>
        <dbReference type="ARBA" id="ARBA00004418"/>
    </source>
</evidence>
<comment type="subcellular location">
    <subcellularLocation>
        <location evidence="2">Periplasm</location>
    </subcellularLocation>
</comment>
<evidence type="ECO:0000313" key="13">
    <source>
        <dbReference type="EMBL" id="OIQ90357.1"/>
    </source>
</evidence>
<dbReference type="AlphaFoldDB" id="A0A1J5RQK3"/>
<dbReference type="PANTHER" id="PTHR33308:SF9">
    <property type="entry name" value="PEPTIDOGLYCAN HYDROLASE FLGJ"/>
    <property type="match status" value="1"/>
</dbReference>
<gene>
    <name evidence="13" type="primary">flgJ_6</name>
    <name evidence="13" type="ORF">GALL_277490</name>
</gene>
<dbReference type="NCBIfam" id="TIGR02541">
    <property type="entry name" value="flagell_FlgJ"/>
    <property type="match status" value="1"/>
</dbReference>
<evidence type="ECO:0000256" key="6">
    <source>
        <dbReference type="ARBA" id="ARBA00022764"/>
    </source>
</evidence>
<keyword evidence="9" id="KW-0961">Cell wall biogenesis/degradation</keyword>
<evidence type="ECO:0000256" key="8">
    <source>
        <dbReference type="ARBA" id="ARBA00023295"/>
    </source>
</evidence>
<dbReference type="InterPro" id="IPR023346">
    <property type="entry name" value="Lysozyme-like_dom_sf"/>
</dbReference>
<feature type="domain" description="Mannosyl-glycoprotein endo-beta-N-acetylglucosamidase-like" evidence="12">
    <location>
        <begin position="181"/>
        <end position="331"/>
    </location>
</feature>
<evidence type="ECO:0000256" key="3">
    <source>
        <dbReference type="ARBA" id="ARBA00006880"/>
    </source>
</evidence>
<dbReference type="GO" id="GO:0004040">
    <property type="term" value="F:amidase activity"/>
    <property type="evidence" value="ECO:0007669"/>
    <property type="project" value="InterPro"/>
</dbReference>
<name>A0A1J5RQK3_9ZZZZ</name>
<sequence length="340" mass="34670">MALPSSMIGAAAASDALGFSGLNRLAVAAQSAPGNAQTIKAVSQQFEALLLQRMLSTMEATKLGPDLLGDTGGPMFQSMMNQQLATTIAQGHGVGMASFLARELAQRYGAKAAGADAALARSATTDKAAPGNATYAVPPRTTLGAAAAAAAPPPPATSTATTTPQTPEAVSGSHAAAGGGDDSLTQRARRFVASILPSVREAAAQLQVSPVALLAQAALETGWGNHAPGHNLFGVKAGTSWSGERFDTLTREVRNGVAQFESAAFRSYRSAADSVRNYAEVLLGSSRYQQARGRGDDIAGFASALQRAGYATDPNYATKLVAVAQGPVMRDALSALGLQP</sequence>
<dbReference type="GO" id="GO:0016798">
    <property type="term" value="F:hydrolase activity, acting on glycosyl bonds"/>
    <property type="evidence" value="ECO:0007669"/>
    <property type="project" value="UniProtKB-KW"/>
</dbReference>
<proteinExistence type="inferred from homology"/>
<dbReference type="GO" id="GO:0071973">
    <property type="term" value="P:bacterial-type flagellum-dependent cell motility"/>
    <property type="evidence" value="ECO:0007669"/>
    <property type="project" value="TreeGrafter"/>
</dbReference>
<dbReference type="Pfam" id="PF10135">
    <property type="entry name" value="Rod-binding"/>
    <property type="match status" value="1"/>
</dbReference>
<comment type="similarity">
    <text evidence="3">In the N-terminal section; belongs to the FlgJ family.</text>
</comment>
<dbReference type="Gene3D" id="2.10.70.40">
    <property type="entry name" value="peptidoglycan hydrolase"/>
    <property type="match status" value="1"/>
</dbReference>
<evidence type="ECO:0000256" key="9">
    <source>
        <dbReference type="ARBA" id="ARBA00023316"/>
    </source>
</evidence>
<dbReference type="InterPro" id="IPR013377">
    <property type="entry name" value="FlgJ"/>
</dbReference>
<keyword evidence="7 13" id="KW-0378">Hydrolase</keyword>
<keyword evidence="8 13" id="KW-0326">Glycosidase</keyword>
<dbReference type="Pfam" id="PF01832">
    <property type="entry name" value="Glucosaminidase"/>
    <property type="match status" value="1"/>
</dbReference>
<dbReference type="SMART" id="SM00047">
    <property type="entry name" value="LYZ2"/>
    <property type="match status" value="1"/>
</dbReference>
<reference evidence="13" key="1">
    <citation type="submission" date="2016-10" db="EMBL/GenBank/DDBJ databases">
        <title>Sequence of Gallionella enrichment culture.</title>
        <authorList>
            <person name="Poehlein A."/>
            <person name="Muehling M."/>
            <person name="Daniel R."/>
        </authorList>
    </citation>
    <scope>NUCLEOTIDE SEQUENCE</scope>
</reference>
<evidence type="ECO:0000256" key="5">
    <source>
        <dbReference type="ARBA" id="ARBA00013433"/>
    </source>
</evidence>